<dbReference type="STRING" id="64791.A0A151WJY9"/>
<evidence type="ECO:0000256" key="4">
    <source>
        <dbReference type="ARBA" id="ARBA00008905"/>
    </source>
</evidence>
<evidence type="ECO:0000256" key="11">
    <source>
        <dbReference type="RuleBase" id="RU361143"/>
    </source>
</evidence>
<comment type="similarity">
    <text evidence="4 11">Belongs to the OST1 family.</text>
</comment>
<dbReference type="PANTHER" id="PTHR21049">
    <property type="entry name" value="RIBOPHORIN I"/>
    <property type="match status" value="1"/>
</dbReference>
<comment type="pathway">
    <text evidence="3 11">Protein modification; protein glycosylation.</text>
</comment>
<name>A0A151WJY9_9HYME</name>
<comment type="function">
    <text evidence="1 11">Subunit of the oligosaccharyl transferase (OST) complex that catalyzes the initial transfer of a defined glycan (Glc(3)Man(9)GlcNAc(2) in eukaryotes) from the lipid carrier dolichol-pyrophosphate to an asparagine residue within an Asn-X-Ser/Thr consensus motif in nascent polypeptide chains, the first step in protein N-glycosylation. N-glycosylation occurs cotranslationally and the complex associates with the Sec61 complex at the channel-forming translocon complex that mediates protein translocation across the endoplasmic reticulum (ER). All subunits are required for a maximal enzyme activity.</text>
</comment>
<dbReference type="AlphaFoldDB" id="A0A151WJY9"/>
<dbReference type="UniPathway" id="UPA00378"/>
<dbReference type="EMBL" id="KQ983031">
    <property type="protein sequence ID" value="KYQ48120.1"/>
    <property type="molecule type" value="Genomic_DNA"/>
</dbReference>
<keyword evidence="12" id="KW-0808">Transferase</keyword>
<evidence type="ECO:0000256" key="3">
    <source>
        <dbReference type="ARBA" id="ARBA00004922"/>
    </source>
</evidence>
<evidence type="ECO:0000256" key="2">
    <source>
        <dbReference type="ARBA" id="ARBA00004115"/>
    </source>
</evidence>
<feature type="transmembrane region" description="Helical" evidence="11">
    <location>
        <begin position="68"/>
        <end position="88"/>
    </location>
</feature>
<proteinExistence type="inferred from homology"/>
<accession>A0A151WJY9</accession>
<reference evidence="12 13" key="1">
    <citation type="submission" date="2015-09" db="EMBL/GenBank/DDBJ databases">
        <title>Trachymyrmex zeteki WGS genome.</title>
        <authorList>
            <person name="Nygaard S."/>
            <person name="Hu H."/>
            <person name="Boomsma J."/>
            <person name="Zhang G."/>
        </authorList>
    </citation>
    <scope>NUCLEOTIDE SEQUENCE [LARGE SCALE GENOMIC DNA]</scope>
    <source>
        <strain evidence="12">Tzet28-1</strain>
        <tissue evidence="12">Whole body</tissue>
    </source>
</reference>
<gene>
    <name evidence="12" type="ORF">ALC60_12832</name>
</gene>
<dbReference type="GO" id="GO:0008250">
    <property type="term" value="C:oligosaccharyltransferase complex"/>
    <property type="evidence" value="ECO:0007669"/>
    <property type="project" value="UniProtKB-UniRule"/>
</dbReference>
<comment type="caution">
    <text evidence="11">Lacks conserved residue(s) required for the propagation of feature annotation.</text>
</comment>
<feature type="non-terminal residue" evidence="12">
    <location>
        <position position="1"/>
    </location>
</feature>
<feature type="transmembrane region" description="Helical" evidence="11">
    <location>
        <begin position="441"/>
        <end position="465"/>
    </location>
</feature>
<comment type="subunit">
    <text evidence="11">Component of the oligosaccharyltransferase (OST) complex.</text>
</comment>
<dbReference type="PANTHER" id="PTHR21049:SF0">
    <property type="entry name" value="DOLICHYL-DIPHOSPHOOLIGOSACCHARIDE--PROTEIN GLYCOSYLTRANSFERASE SUBUNIT 1"/>
    <property type="match status" value="1"/>
</dbReference>
<sequence>YRKICFIYTNARAVEGARGSSLTRYINTSRKIAKHAPNLGKATCVLPENPYILHQKTMRIRDTSGTDSGYLLLPVILIAFAAYVTSLAANVASLATGLGAVTSDVARLVAVIAALHRKTAGIITTLRAAARHVTSLVTIVTTQLRSLSTAIPVITQQEKQLVRYTGNVYACLPYPVTKQTTYVALPTRNLESYTKIKPVSQTGSMLAYGPYESQPPFSYEEMTVHFENNNKFLTVTWLERIIEISHWGNIAVEEHIALLHTGALLKGSFSRYEYARESKSGQASIQSFDTILPAAASDIYYRDEIGNISTSHTRIKKDSVELNLRPRFPLFGGWKTHYTIGYNVPSYEYLFHSGDEFALEMRLLDHIFDDMVVDGMVLKIILPEGTRNIKLELPYPVTRLPDSLHYTYLDVTGRPVISVTKKNLVENHIQSFRLKYTFPRLLMLQEPLMIVLALWLMFLAVIVYVRCDFSIDKDEVSESKLRIAGQCEKVLAAQDRRIATYYNLEDQLSYLKVSKDTNSFQSAIKGINQEYKAANNALNEIAQKIKGESTDVYDRIQELQKCDRYLKEIYGQLQALYLEKLIPGKISRQQFIDMETTISRKKEDCIEKINTIIKSLR</sequence>
<dbReference type="InterPro" id="IPR007676">
    <property type="entry name" value="Ribophorin_I"/>
</dbReference>
<keyword evidence="13" id="KW-1185">Reference proteome</keyword>
<keyword evidence="9 11" id="KW-1133">Transmembrane helix</keyword>
<evidence type="ECO:0000256" key="9">
    <source>
        <dbReference type="ARBA" id="ARBA00022989"/>
    </source>
</evidence>
<keyword evidence="8 11" id="KW-0256">Endoplasmic reticulum</keyword>
<keyword evidence="6 11" id="KW-0812">Transmembrane</keyword>
<dbReference type="GO" id="GO:0016740">
    <property type="term" value="F:transferase activity"/>
    <property type="evidence" value="ECO:0007669"/>
    <property type="project" value="UniProtKB-KW"/>
</dbReference>
<evidence type="ECO:0000313" key="12">
    <source>
        <dbReference type="EMBL" id="KYQ48120.1"/>
    </source>
</evidence>
<dbReference type="Proteomes" id="UP000075809">
    <property type="component" value="Unassembled WGS sequence"/>
</dbReference>
<organism evidence="12 13">
    <name type="scientific">Mycetomoellerius zeteki</name>
    <dbReference type="NCBI Taxonomy" id="64791"/>
    <lineage>
        <taxon>Eukaryota</taxon>
        <taxon>Metazoa</taxon>
        <taxon>Ecdysozoa</taxon>
        <taxon>Arthropoda</taxon>
        <taxon>Hexapoda</taxon>
        <taxon>Insecta</taxon>
        <taxon>Pterygota</taxon>
        <taxon>Neoptera</taxon>
        <taxon>Endopterygota</taxon>
        <taxon>Hymenoptera</taxon>
        <taxon>Apocrita</taxon>
        <taxon>Aculeata</taxon>
        <taxon>Formicoidea</taxon>
        <taxon>Formicidae</taxon>
        <taxon>Myrmicinae</taxon>
        <taxon>Mycetomoellerius</taxon>
    </lineage>
</organism>
<evidence type="ECO:0000256" key="1">
    <source>
        <dbReference type="ARBA" id="ARBA00002791"/>
    </source>
</evidence>
<dbReference type="Pfam" id="PF04597">
    <property type="entry name" value="Ribophorin_I"/>
    <property type="match status" value="1"/>
</dbReference>
<dbReference type="GO" id="GO:0018279">
    <property type="term" value="P:protein N-linked glycosylation via asparagine"/>
    <property type="evidence" value="ECO:0007669"/>
    <property type="project" value="TreeGrafter"/>
</dbReference>
<evidence type="ECO:0000256" key="10">
    <source>
        <dbReference type="ARBA" id="ARBA00023136"/>
    </source>
</evidence>
<evidence type="ECO:0000256" key="7">
    <source>
        <dbReference type="ARBA" id="ARBA00022729"/>
    </source>
</evidence>
<evidence type="ECO:0000256" key="8">
    <source>
        <dbReference type="ARBA" id="ARBA00022824"/>
    </source>
</evidence>
<evidence type="ECO:0000256" key="5">
    <source>
        <dbReference type="ARBA" id="ARBA00017611"/>
    </source>
</evidence>
<keyword evidence="7" id="KW-0732">Signal</keyword>
<evidence type="ECO:0000256" key="6">
    <source>
        <dbReference type="ARBA" id="ARBA00022692"/>
    </source>
</evidence>
<comment type="subcellular location">
    <subcellularLocation>
        <location evidence="2 11">Endoplasmic reticulum membrane</location>
        <topology evidence="2 11">Single-pass type I membrane protein</topology>
    </subcellularLocation>
</comment>
<protein>
    <recommendedName>
        <fullName evidence="5 11">Dolichyl-diphosphooligosaccharide--protein glycosyltransferase subunit 1</fullName>
    </recommendedName>
</protein>
<keyword evidence="10 11" id="KW-0472">Membrane</keyword>
<evidence type="ECO:0000313" key="13">
    <source>
        <dbReference type="Proteomes" id="UP000075809"/>
    </source>
</evidence>